<dbReference type="EMBL" id="JAMQOS010000006">
    <property type="protein sequence ID" value="MDS0283928.1"/>
    <property type="molecule type" value="Genomic_DNA"/>
</dbReference>
<protein>
    <recommendedName>
        <fullName evidence="4">TRAM domain-containing protein</fullName>
    </recommendedName>
</protein>
<feature type="compositionally biased region" description="Basic and acidic residues" evidence="1">
    <location>
        <begin position="75"/>
        <end position="114"/>
    </location>
</feature>
<keyword evidence="3" id="KW-1185">Reference proteome</keyword>
<evidence type="ECO:0008006" key="4">
    <source>
        <dbReference type="Google" id="ProtNLM"/>
    </source>
</evidence>
<evidence type="ECO:0000313" key="3">
    <source>
        <dbReference type="Proteomes" id="UP001268864"/>
    </source>
</evidence>
<name>A0ABU2FT34_9EURY</name>
<dbReference type="Proteomes" id="UP001268864">
    <property type="component" value="Unassembled WGS sequence"/>
</dbReference>
<accession>A0ABU2FT34</accession>
<evidence type="ECO:0000256" key="1">
    <source>
        <dbReference type="SAM" id="MobiDB-lite"/>
    </source>
</evidence>
<proteinExistence type="predicted"/>
<feature type="compositionally biased region" description="Basic and acidic residues" evidence="1">
    <location>
        <begin position="150"/>
        <end position="159"/>
    </location>
</feature>
<comment type="caution">
    <text evidence="2">The sequence shown here is derived from an EMBL/GenBank/DDBJ whole genome shotgun (WGS) entry which is preliminary data.</text>
</comment>
<sequence>MRIRGLEVPEPLDTRIIEVEIDRISNSGTPIAYPTKPKFQGLFSSGDGIHLSDGEPGDVLEVLLTEIDEMRAIAEPIDRVESSEETGQRLSDEERKKRRKEIAEKSEANRKKNEQAIADAAEELPVITDDKENKSGVDRSQDDEEPFADGLRDSKNDLL</sequence>
<feature type="region of interest" description="Disordered" evidence="1">
    <location>
        <begin position="75"/>
        <end position="159"/>
    </location>
</feature>
<evidence type="ECO:0000313" key="2">
    <source>
        <dbReference type="EMBL" id="MDS0283928.1"/>
    </source>
</evidence>
<gene>
    <name evidence="2" type="ORF">NDI86_17570</name>
</gene>
<organism evidence="2 3">
    <name type="scientific">Haloarcula onubensis</name>
    <dbReference type="NCBI Taxonomy" id="2950539"/>
    <lineage>
        <taxon>Archaea</taxon>
        <taxon>Methanobacteriati</taxon>
        <taxon>Methanobacteriota</taxon>
        <taxon>Stenosarchaea group</taxon>
        <taxon>Halobacteria</taxon>
        <taxon>Halobacteriales</taxon>
        <taxon>Haloarculaceae</taxon>
        <taxon>Haloarcula</taxon>
    </lineage>
</organism>
<dbReference type="RefSeq" id="WP_310901689.1">
    <property type="nucleotide sequence ID" value="NZ_JAMQOS010000006.1"/>
</dbReference>
<reference evidence="2 3" key="1">
    <citation type="submission" date="2022-06" db="EMBL/GenBank/DDBJ databases">
        <title>Halomicroarcula sp. a new haloarchaeum isolate from saline soil.</title>
        <authorList>
            <person name="Strakova D."/>
            <person name="Galisteo C."/>
            <person name="Sanchez-Porro C."/>
            <person name="Ventosa A."/>
        </authorList>
    </citation>
    <scope>NUCLEOTIDE SEQUENCE [LARGE SCALE GENOMIC DNA]</scope>
    <source>
        <strain evidence="2 3">S3CR25-11</strain>
    </source>
</reference>
<feature type="compositionally biased region" description="Basic and acidic residues" evidence="1">
    <location>
        <begin position="128"/>
        <end position="140"/>
    </location>
</feature>